<organism evidence="2 3">
    <name type="scientific">Ficus carica</name>
    <name type="common">Common fig</name>
    <dbReference type="NCBI Taxonomy" id="3494"/>
    <lineage>
        <taxon>Eukaryota</taxon>
        <taxon>Viridiplantae</taxon>
        <taxon>Streptophyta</taxon>
        <taxon>Embryophyta</taxon>
        <taxon>Tracheophyta</taxon>
        <taxon>Spermatophyta</taxon>
        <taxon>Magnoliopsida</taxon>
        <taxon>eudicotyledons</taxon>
        <taxon>Gunneridae</taxon>
        <taxon>Pentapetalae</taxon>
        <taxon>rosids</taxon>
        <taxon>fabids</taxon>
        <taxon>Rosales</taxon>
        <taxon>Moraceae</taxon>
        <taxon>Ficeae</taxon>
        <taxon>Ficus</taxon>
    </lineage>
</organism>
<feature type="region of interest" description="Disordered" evidence="1">
    <location>
        <begin position="319"/>
        <end position="376"/>
    </location>
</feature>
<accession>A0AA88DX77</accession>
<feature type="compositionally biased region" description="Acidic residues" evidence="1">
    <location>
        <begin position="342"/>
        <end position="376"/>
    </location>
</feature>
<dbReference type="EMBL" id="BTGU01000160">
    <property type="protein sequence ID" value="GMN63827.1"/>
    <property type="molecule type" value="Genomic_DNA"/>
</dbReference>
<dbReference type="AlphaFoldDB" id="A0AA88DX77"/>
<proteinExistence type="predicted"/>
<evidence type="ECO:0000313" key="2">
    <source>
        <dbReference type="EMBL" id="GMN63827.1"/>
    </source>
</evidence>
<dbReference type="Proteomes" id="UP001187192">
    <property type="component" value="Unassembled WGS sequence"/>
</dbReference>
<name>A0AA88DX77_FICCA</name>
<evidence type="ECO:0000313" key="3">
    <source>
        <dbReference type="Proteomes" id="UP001187192"/>
    </source>
</evidence>
<keyword evidence="3" id="KW-1185">Reference proteome</keyword>
<gene>
    <name evidence="2" type="ORF">TIFTF001_032887</name>
</gene>
<sequence>MDRFSNKGSNILGFCKNLSLTVPRLHAQLGEFNGANEGEIACCGVLTWNSTLSDITNEGYVMMYAMSSSRLCYEVSNLRALVDARWWSVEGRAVKCENDSRYAFCPFIFDDMDPDRVDEDWDAVTSFYESHPLLFDGFFSRPLFSSGCPIVVDNARELVCRIVTTRFYRDMHHTGYLSYVADWHAYPQESMGHYCRRFQEAILPHVPQDLANPEIQALLILRYRLPPQIRQFVPAPMPGMTIGNMIDDIIEAEIVAHAMQADAFADDHQAPVDDAGLGEPQYEVGPVFTEDPIPTVPLPEIPAQEAGVDMDAEDQDAADIIAATEDQPEDPPVIDISSGDEKEFEEDIDDQEQEGWLEDANDFEDDPEEILFDDED</sequence>
<reference evidence="2" key="1">
    <citation type="submission" date="2023-07" db="EMBL/GenBank/DDBJ databases">
        <title>draft genome sequence of fig (Ficus carica).</title>
        <authorList>
            <person name="Takahashi T."/>
            <person name="Nishimura K."/>
        </authorList>
    </citation>
    <scope>NUCLEOTIDE SEQUENCE</scope>
</reference>
<evidence type="ECO:0000256" key="1">
    <source>
        <dbReference type="SAM" id="MobiDB-lite"/>
    </source>
</evidence>
<protein>
    <submittedName>
        <fullName evidence="2">Uncharacterized protein</fullName>
    </submittedName>
</protein>
<comment type="caution">
    <text evidence="2">The sequence shown here is derived from an EMBL/GenBank/DDBJ whole genome shotgun (WGS) entry which is preliminary data.</text>
</comment>